<evidence type="ECO:0000313" key="2">
    <source>
        <dbReference type="EMBL" id="MFD2160387.1"/>
    </source>
</evidence>
<dbReference type="Gene3D" id="2.60.120.200">
    <property type="match status" value="1"/>
</dbReference>
<dbReference type="InterPro" id="IPR036116">
    <property type="entry name" value="FN3_sf"/>
</dbReference>
<dbReference type="SUPFAM" id="SSF49899">
    <property type="entry name" value="Concanavalin A-like lectins/glucanases"/>
    <property type="match status" value="1"/>
</dbReference>
<dbReference type="InterPro" id="IPR013320">
    <property type="entry name" value="ConA-like_dom_sf"/>
</dbReference>
<dbReference type="Gene3D" id="3.40.50.10390">
    <property type="entry name" value="Gingipain r, domain 1"/>
    <property type="match status" value="1"/>
</dbReference>
<dbReference type="Gene3D" id="2.60.40.10">
    <property type="entry name" value="Immunoglobulins"/>
    <property type="match status" value="1"/>
</dbReference>
<protein>
    <recommendedName>
        <fullName evidence="1">Fibronectin type-III domain-containing protein</fullName>
    </recommendedName>
</protein>
<dbReference type="EMBL" id="JBHUJB010000079">
    <property type="protein sequence ID" value="MFD2160387.1"/>
    <property type="molecule type" value="Genomic_DNA"/>
</dbReference>
<dbReference type="InterPro" id="IPR003961">
    <property type="entry name" value="FN3_dom"/>
</dbReference>
<proteinExistence type="predicted"/>
<gene>
    <name evidence="2" type="ORF">ACFSW8_15900</name>
</gene>
<dbReference type="InterPro" id="IPR029031">
    <property type="entry name" value="Gingipain_N_sf"/>
</dbReference>
<evidence type="ECO:0000259" key="1">
    <source>
        <dbReference type="PROSITE" id="PS50853"/>
    </source>
</evidence>
<dbReference type="RefSeq" id="WP_377090750.1">
    <property type="nucleotide sequence ID" value="NZ_JBHSJL010000014.1"/>
</dbReference>
<dbReference type="PROSITE" id="PS50853">
    <property type="entry name" value="FN3"/>
    <property type="match status" value="1"/>
</dbReference>
<dbReference type="Proteomes" id="UP001597389">
    <property type="component" value="Unassembled WGS sequence"/>
</dbReference>
<keyword evidence="3" id="KW-1185">Reference proteome</keyword>
<comment type="caution">
    <text evidence="2">The sequence shown here is derived from an EMBL/GenBank/DDBJ whole genome shotgun (WGS) entry which is preliminary data.</text>
</comment>
<dbReference type="InterPro" id="IPR029030">
    <property type="entry name" value="Caspase-like_dom_sf"/>
</dbReference>
<name>A0ABW4ZFR4_9BACT</name>
<dbReference type="InterPro" id="IPR013783">
    <property type="entry name" value="Ig-like_fold"/>
</dbReference>
<feature type="domain" description="Fibronectin type-III" evidence="1">
    <location>
        <begin position="916"/>
        <end position="1020"/>
    </location>
</feature>
<accession>A0ABW4ZFR4</accession>
<reference evidence="3" key="1">
    <citation type="journal article" date="2019" name="Int. J. Syst. Evol. Microbiol.">
        <title>The Global Catalogue of Microorganisms (GCM) 10K type strain sequencing project: providing services to taxonomists for standard genome sequencing and annotation.</title>
        <authorList>
            <consortium name="The Broad Institute Genomics Platform"/>
            <consortium name="The Broad Institute Genome Sequencing Center for Infectious Disease"/>
            <person name="Wu L."/>
            <person name="Ma J."/>
        </authorList>
    </citation>
    <scope>NUCLEOTIDE SEQUENCE [LARGE SCALE GENOMIC DNA]</scope>
    <source>
        <strain evidence="3">CCUG 57942</strain>
    </source>
</reference>
<evidence type="ECO:0000313" key="3">
    <source>
        <dbReference type="Proteomes" id="UP001597389"/>
    </source>
</evidence>
<dbReference type="SUPFAM" id="SSF49265">
    <property type="entry name" value="Fibronectin type III"/>
    <property type="match status" value="1"/>
</dbReference>
<organism evidence="2 3">
    <name type="scientific">Rubritalea tangerina</name>
    <dbReference type="NCBI Taxonomy" id="430798"/>
    <lineage>
        <taxon>Bacteria</taxon>
        <taxon>Pseudomonadati</taxon>
        <taxon>Verrucomicrobiota</taxon>
        <taxon>Verrucomicrobiia</taxon>
        <taxon>Verrucomicrobiales</taxon>
        <taxon>Rubritaleaceae</taxon>
        <taxon>Rubritalea</taxon>
    </lineage>
</organism>
<sequence length="1259" mass="141142">MNRYHTTISMVLALLCTTSAKPTDPMQESAKHLLNVTENSIYSPSPATPKNQWEYARVAATYPNDAGMYPLLAGDAQIIGDSPQYSYDHDIIQGWNNPNDSLQWQLGPAKFHATYDVYAHYKGHGNFIGNTFAVKIGTKQLRAKVEDTSGKFKGLKIGSISLNRGDTPTVQLSVTKLNATAELFDFKALEIVPNKSQHRWFDPARSTWRTDIPSYLRYGAKTPDTAPPAHLIKDGPKGYAIVTTEAITQNSKELAHFIAHKNSLGYNAFTVTEKDFGGGKGIDAFHNIRTWLRSNYQKREIFYVLFIGNPRPDSGDIPMAAIETDVTEVKKKVAAGEHVHAGRPSDFLYMDLDGPNVDLNKDNKYGGKDDYHATDGINTVWDVLVGRIPYYGEDSKWGKYTDLDAILRKTINYENATYAELLERYQFEVDGFTMSGHLVEWGGFTYYTREQLYSGLLTLDHFSWQNNSFMDQFATGVLRSGGHANPTFIESGVTSGWLANRVPPKDTLNVVAEYGGCDCGQPEHPMNMVYMHLRKGAITAIGATRSIASVGSHGPLVRPNTFSNIRSTSLVRGHSIGQIHWTALARNRRIPNGGAHLWNLYGDPSIVPYPQALSPKRALTVFPSHDIRHYHQQGTAPAESFHFDYDIHNPLDFAQNYSITCKQDWVSIKESRSGSIPAGSKLTLHTAFNARAYQLPAGTHKAQFETKVGPNQITRTIEFTVYSPTTTRNLTFAEQNEGLLIPSKMEKKQYPLYSGERRSIFPNLVDRTLCLEVMPDGQITGNTTLLQGNGFKLHVNPSDQALHLSWTPHPFGDYAWNYRYYDINLDGSNTLKINGRNPLKAKQWNQITLVRGYSNKRLALYLNGELEGHCPLPPMLYDLYRAHIPAGINAAIDNVTAHLGAWQPNSIASHYKQGFPVSAPSPNNKQVGASRQATLTWQMPESHRSFHDPTYYVYMSPNVKDVAAKRPDKRFIMGKTTDTQLSVKGNLKANTTYFWKVYAVSPDRKSIKGGDIWSFTTGSKISEQLLASNHFNAGHSWTRGKITDKAIAEFKTNGDAIVQEIDKNKLSGGYYKLTFHAKTHERKPTKPILLSFLGDGKEIFTHTVELNHLVDDQLEDYFSFDQSVAHFKKIEMKIALPGNGGRCPYWVFATKVELHNNIDPSSIPNRRPEFIEKDTELPPLKVKDNSYAYEFKKIISDEKPDSLVFRKIEGPNWVSVQSSGRIFSYYGAPAEAIGKHRLIVEATDDKGLSTRATFTLVVE</sequence>
<dbReference type="SUPFAM" id="SSF52129">
    <property type="entry name" value="Caspase-like"/>
    <property type="match status" value="1"/>
</dbReference>